<feature type="domain" description="NADPH-dependent FMN reductase-like" evidence="1">
    <location>
        <begin position="48"/>
        <end position="123"/>
    </location>
</feature>
<evidence type="ECO:0000313" key="2">
    <source>
        <dbReference type="EMBL" id="SCF30408.1"/>
    </source>
</evidence>
<dbReference type="Proteomes" id="UP000199504">
    <property type="component" value="Unassembled WGS sequence"/>
</dbReference>
<accession>A0A1C4ZBU3</accession>
<dbReference type="STRING" id="262898.GA0070564_105287"/>
<dbReference type="RefSeq" id="WP_091609938.1">
    <property type="nucleotide sequence ID" value="NZ_FMCX01000005.1"/>
</dbReference>
<dbReference type="AlphaFoldDB" id="A0A1C4ZBU3"/>
<reference evidence="3" key="1">
    <citation type="submission" date="2016-06" db="EMBL/GenBank/DDBJ databases">
        <authorList>
            <person name="Varghese N."/>
            <person name="Submissions Spin"/>
        </authorList>
    </citation>
    <scope>NUCLEOTIDE SEQUENCE [LARGE SCALE GENOMIC DNA]</scope>
    <source>
        <strain evidence="3">DSM 44830</strain>
    </source>
</reference>
<evidence type="ECO:0000259" key="1">
    <source>
        <dbReference type="Pfam" id="PF03358"/>
    </source>
</evidence>
<sequence>MIIVLTTSDSENSRGAECASMLAQRLTDAGAGRVALVDWGRDPATAQARLAAEPEPVTGVVLVAPVRNFGIAASTKSAIEQLGDLFRDRPVGVVMTAGTPRSLLAVQSVVMPLLLDYHSVIHPRVVHLPGEPDEKARLDRFAEEFAGFCAVLEPAWTNGLNGAGVLTPRRPHR</sequence>
<dbReference type="GO" id="GO:0016491">
    <property type="term" value="F:oxidoreductase activity"/>
    <property type="evidence" value="ECO:0007669"/>
    <property type="project" value="InterPro"/>
</dbReference>
<keyword evidence="3" id="KW-1185">Reference proteome</keyword>
<dbReference type="InterPro" id="IPR029039">
    <property type="entry name" value="Flavoprotein-like_sf"/>
</dbReference>
<gene>
    <name evidence="2" type="ORF">GA0070564_105287</name>
</gene>
<protein>
    <submittedName>
        <fullName evidence="2">NADPH-dependent FMN reductase</fullName>
    </submittedName>
</protein>
<organism evidence="2 3">
    <name type="scientific">Micromonospora mirobrigensis</name>
    <dbReference type="NCBI Taxonomy" id="262898"/>
    <lineage>
        <taxon>Bacteria</taxon>
        <taxon>Bacillati</taxon>
        <taxon>Actinomycetota</taxon>
        <taxon>Actinomycetes</taxon>
        <taxon>Micromonosporales</taxon>
        <taxon>Micromonosporaceae</taxon>
        <taxon>Micromonospora</taxon>
    </lineage>
</organism>
<dbReference type="Pfam" id="PF03358">
    <property type="entry name" value="FMN_red"/>
    <property type="match status" value="1"/>
</dbReference>
<proteinExistence type="predicted"/>
<dbReference type="SUPFAM" id="SSF52218">
    <property type="entry name" value="Flavoproteins"/>
    <property type="match status" value="1"/>
</dbReference>
<dbReference type="InterPro" id="IPR005025">
    <property type="entry name" value="FMN_Rdtase-like_dom"/>
</dbReference>
<dbReference type="Gene3D" id="3.40.50.360">
    <property type="match status" value="1"/>
</dbReference>
<name>A0A1C4ZBU3_9ACTN</name>
<evidence type="ECO:0000313" key="3">
    <source>
        <dbReference type="Proteomes" id="UP000199504"/>
    </source>
</evidence>
<dbReference type="EMBL" id="FMCX01000005">
    <property type="protein sequence ID" value="SCF30408.1"/>
    <property type="molecule type" value="Genomic_DNA"/>
</dbReference>